<dbReference type="KEGG" id="ppsc:EHS13_03045"/>
<proteinExistence type="predicted"/>
<dbReference type="InterPro" id="IPR014986">
    <property type="entry name" value="XkdN-like"/>
</dbReference>
<dbReference type="OrthoDB" id="1807498at2"/>
<evidence type="ECO:0000313" key="2">
    <source>
        <dbReference type="Proteomes" id="UP000426246"/>
    </source>
</evidence>
<keyword evidence="2" id="KW-1185">Reference proteome</keyword>
<organism evidence="1 2">
    <name type="scientific">Paenibacillus psychroresistens</name>
    <dbReference type="NCBI Taxonomy" id="1778678"/>
    <lineage>
        <taxon>Bacteria</taxon>
        <taxon>Bacillati</taxon>
        <taxon>Bacillota</taxon>
        <taxon>Bacilli</taxon>
        <taxon>Bacillales</taxon>
        <taxon>Paenibacillaceae</taxon>
        <taxon>Paenibacillus</taxon>
    </lineage>
</organism>
<gene>
    <name evidence="1" type="ORF">EHS13_03045</name>
</gene>
<dbReference type="Proteomes" id="UP000426246">
    <property type="component" value="Chromosome"/>
</dbReference>
<sequence length="140" mass="15706">MSNLNMFFAENAQSDLIEDFIVSERFKDEKSNPVAWKLRTLTEAENADIRASATKRVQVKRGVTMPETNPNEYMAKLIVASVVYPNLKDADLQKSYGVLGAENLVRTMLIAGEYSTLAEKVQTINGFDKDLNDLVEEAKN</sequence>
<dbReference type="InterPro" id="IPR038559">
    <property type="entry name" value="XkdN-like_sf"/>
</dbReference>
<dbReference type="Pfam" id="PF08890">
    <property type="entry name" value="Phage_TAC_5"/>
    <property type="match status" value="1"/>
</dbReference>
<accession>A0A6B8REL3</accession>
<evidence type="ECO:0000313" key="1">
    <source>
        <dbReference type="EMBL" id="QGQ93953.1"/>
    </source>
</evidence>
<name>A0A6B8REL3_9BACL</name>
<protein>
    <submittedName>
        <fullName evidence="1">Phage portal protein</fullName>
    </submittedName>
</protein>
<dbReference type="Gene3D" id="3.30.2220.30">
    <property type="match status" value="1"/>
</dbReference>
<dbReference type="EMBL" id="CP034235">
    <property type="protein sequence ID" value="QGQ93953.1"/>
    <property type="molecule type" value="Genomic_DNA"/>
</dbReference>
<reference evidence="2" key="1">
    <citation type="submission" date="2018-11" db="EMBL/GenBank/DDBJ databases">
        <title>Complete genome sequence of Paenibacillus sp. ML311-T8.</title>
        <authorList>
            <person name="Nam Y.-D."/>
            <person name="Kang J."/>
            <person name="Chung W.-H."/>
            <person name="Park Y.S."/>
        </authorList>
    </citation>
    <scope>NUCLEOTIDE SEQUENCE [LARGE SCALE GENOMIC DNA]</scope>
    <source>
        <strain evidence="2">ML311-T8</strain>
    </source>
</reference>
<dbReference type="RefSeq" id="WP_155698949.1">
    <property type="nucleotide sequence ID" value="NZ_CP034235.1"/>
</dbReference>
<dbReference type="AlphaFoldDB" id="A0A6B8REL3"/>